<accession>A0A1L7I6F1</accession>
<reference evidence="1 2" key="1">
    <citation type="submission" date="2016-07" db="EMBL/GenBank/DDBJ databases">
        <title>Multi-omics approach to identify versatile polysaccharide utilization systems of a marine flavobacterium Gramella flava.</title>
        <authorList>
            <person name="Tang K."/>
        </authorList>
    </citation>
    <scope>NUCLEOTIDE SEQUENCE [LARGE SCALE GENOMIC DNA]</scope>
    <source>
        <strain evidence="1 2">JLT2011</strain>
    </source>
</reference>
<organism evidence="1 2">
    <name type="scientific">Christiangramia flava JLT2011</name>
    <dbReference type="NCBI Taxonomy" id="1229726"/>
    <lineage>
        <taxon>Bacteria</taxon>
        <taxon>Pseudomonadati</taxon>
        <taxon>Bacteroidota</taxon>
        <taxon>Flavobacteriia</taxon>
        <taxon>Flavobacteriales</taxon>
        <taxon>Flavobacteriaceae</taxon>
        <taxon>Christiangramia</taxon>
    </lineage>
</organism>
<dbReference type="Proteomes" id="UP000186230">
    <property type="component" value="Chromosome"/>
</dbReference>
<dbReference type="EMBL" id="CP016359">
    <property type="protein sequence ID" value="APU69171.1"/>
    <property type="molecule type" value="Genomic_DNA"/>
</dbReference>
<dbReference type="AlphaFoldDB" id="A0A1L7I6F1"/>
<keyword evidence="2" id="KW-1185">Reference proteome</keyword>
<evidence type="ECO:0000313" key="2">
    <source>
        <dbReference type="Proteomes" id="UP000186230"/>
    </source>
</evidence>
<evidence type="ECO:0000313" key="1">
    <source>
        <dbReference type="EMBL" id="APU69171.1"/>
    </source>
</evidence>
<gene>
    <name evidence="1" type="ORF">GRFL_2447</name>
</gene>
<dbReference type="KEGG" id="gfl:GRFL_2447"/>
<proteinExistence type="predicted"/>
<protein>
    <submittedName>
        <fullName evidence="1">Uncharacterized protein</fullName>
    </submittedName>
</protein>
<sequence length="37" mass="4279">MGIVQQVLEKRLHIPNIGIKRKRLAIASLFSDYISRN</sequence>
<name>A0A1L7I6F1_9FLAO</name>